<dbReference type="PANTHER" id="PTHR43405">
    <property type="entry name" value="GLYCOSYL HYDROLASE DIGH"/>
    <property type="match status" value="1"/>
</dbReference>
<evidence type="ECO:0000256" key="3">
    <source>
        <dbReference type="ARBA" id="ARBA00022729"/>
    </source>
</evidence>
<comment type="caution">
    <text evidence="9">The sequence shown here is derived from an EMBL/GenBank/DDBJ whole genome shotgun (WGS) entry which is preliminary data.</text>
</comment>
<dbReference type="RefSeq" id="WP_133628605.1">
    <property type="nucleotide sequence ID" value="NZ_SOAZ01000017.1"/>
</dbReference>
<dbReference type="InterPro" id="IPR017853">
    <property type="entry name" value="GH"/>
</dbReference>
<dbReference type="InterPro" id="IPR013783">
    <property type="entry name" value="Ig-like_fold"/>
</dbReference>
<dbReference type="Gene3D" id="1.20.1270.90">
    <property type="entry name" value="AF1782-like"/>
    <property type="match status" value="1"/>
</dbReference>
<keyword evidence="6" id="KW-0812">Transmembrane</keyword>
<keyword evidence="1" id="KW-0134">Cell wall</keyword>
<evidence type="ECO:0000256" key="4">
    <source>
        <dbReference type="ARBA" id="ARBA00023088"/>
    </source>
</evidence>
<dbReference type="Pfam" id="PF08486">
    <property type="entry name" value="SpoIID"/>
    <property type="match status" value="1"/>
</dbReference>
<dbReference type="PANTHER" id="PTHR43405:SF1">
    <property type="entry name" value="GLYCOSYL HYDROLASE DIGH"/>
    <property type="match status" value="1"/>
</dbReference>
<keyword evidence="6" id="KW-1133">Transmembrane helix</keyword>
<keyword evidence="4" id="KW-0572">Peptidoglycan-anchor</keyword>
<feature type="signal peptide" evidence="7">
    <location>
        <begin position="1"/>
        <end position="24"/>
    </location>
</feature>
<dbReference type="Proteomes" id="UP000295325">
    <property type="component" value="Unassembled WGS sequence"/>
</dbReference>
<feature type="transmembrane region" description="Helical" evidence="6">
    <location>
        <begin position="1377"/>
        <end position="1395"/>
    </location>
</feature>
<dbReference type="InterPro" id="IPR013693">
    <property type="entry name" value="SpoIID/LytB_N"/>
</dbReference>
<dbReference type="InterPro" id="IPR013486">
    <property type="entry name" value="SpoIID/LytB"/>
</dbReference>
<gene>
    <name evidence="9" type="ORF">EDD71_1175</name>
</gene>
<accession>A0A4V3ESH4</accession>
<dbReference type="PROSITE" id="PS50847">
    <property type="entry name" value="GRAM_POS_ANCHORING"/>
    <property type="match status" value="1"/>
</dbReference>
<evidence type="ECO:0000256" key="1">
    <source>
        <dbReference type="ARBA" id="ARBA00022512"/>
    </source>
</evidence>
<evidence type="ECO:0000256" key="6">
    <source>
        <dbReference type="SAM" id="Phobius"/>
    </source>
</evidence>
<reference evidence="9 10" key="1">
    <citation type="submission" date="2019-03" db="EMBL/GenBank/DDBJ databases">
        <title>Genomic Encyclopedia of Type Strains, Phase IV (KMG-IV): sequencing the most valuable type-strain genomes for metagenomic binning, comparative biology and taxonomic classification.</title>
        <authorList>
            <person name="Goeker M."/>
        </authorList>
    </citation>
    <scope>NUCLEOTIDE SEQUENCE [LARGE SCALE GENOMIC DNA]</scope>
    <source>
        <strain evidence="9 10">DSM 24455</strain>
    </source>
</reference>
<protein>
    <submittedName>
        <fullName evidence="9">SpoIID/LytB domain protein</fullName>
    </submittedName>
</protein>
<evidence type="ECO:0000256" key="5">
    <source>
        <dbReference type="SAM" id="MobiDB-lite"/>
    </source>
</evidence>
<feature type="domain" description="Gram-positive cocci surface proteins LPxTG" evidence="8">
    <location>
        <begin position="1366"/>
        <end position="1402"/>
    </location>
</feature>
<feature type="chain" id="PRO_5039093493" evidence="7">
    <location>
        <begin position="25"/>
        <end position="1402"/>
    </location>
</feature>
<evidence type="ECO:0000313" key="9">
    <source>
        <dbReference type="EMBL" id="TDT51870.1"/>
    </source>
</evidence>
<feature type="compositionally biased region" description="Basic and acidic residues" evidence="5">
    <location>
        <begin position="1355"/>
        <end position="1366"/>
    </location>
</feature>
<evidence type="ECO:0000259" key="8">
    <source>
        <dbReference type="PROSITE" id="PS50847"/>
    </source>
</evidence>
<sequence>MKQFKKLRSISLIMASVVTFSMFAPNLRIAKAYDGELVPLFKYGTQTPITLHNNQIQIPKDPAHQKRQFRSAWVSTVDNIDFPSKKGLTQDEFKAEFRKVLDDFEALNMNAVTVQVRPKLDAFYKSDINPWSEYLTGTQGKDPGWDPLPWMIEEAHSRNMEFHAWFNPYRVTNTYKPNDTIQQMLDTLAPNNWARLHPEYVVKFDGKLLLNPGEPAVMQYIADSIVEVVEKYDVDAIHFDDYFYPYKVTRNGVTYYFGDAGEDKATFEKYGTSFTDIKEWRRNNINTMISMVSNAIKAKKPYVKFGVSPFGIWGHYDNHPAGSPEGEGSHTPVTSSASYDDIYADTRKWAKEGTIDYITPQIYWAFGTTAAPYGELADWWANVVKGTNCQLYIGHANYKINSSDTDWKNPEEIGNQLKFNALYPEIKGSSFFSLKQLRLNNLGVTDKIKNEYFNTKALVPTMPWLDNKAPNKVGRVISTKAQDKGIELSWTDAADNDSTYYVIYRFEGKKLGDIEDPSNILATVRRTAGQTSFNYVDKTADSSKEYVYQITAVDRLHNESKPSVSFYPMALELQEKIMAKDSVNKTLDLEYRGVVQLADNYIVYQVINGKAFERSLSDVMVGAENIKVYLNSEEKIDIIVIDGKTPVNNMRIGLRSNVNDPSNPALLDYTQVDMKAADGFKLIDKKADRSFDIAADEQISFTVDKNTIQVTKNGIVLYRTDNRLYAVPANKDAKITIPSLKRGYGAPGYRGTIEITLSKDNTKLNLINEVQLDDYLLQVVPSEMPASFGLEALKAQAVAARTYALTDYYSSRFAERGFHVDDSTLSQVYNNSAENPTATQAVNETRGIIMKSGNELVDARYYSTSGGYSAAKHEVWSDPVTNKFPGTPLPYLIGKSYTYDPADNTKMLTIDTQNEKAIADFYKNLSLISYDLDSAWFRWKVGLSKTEFENTVNKNLQIRYAADPLFILTKDESGNFISRPIPAEGIGQFKNMYVAKRGEGGNIMELVIEGTTGTYKIIKEFNIRFTIRPTKSDTLGSDVLLYRAPGGSSSYTGTLANYSILPSAFFTFDIEKDANNNIIGVTFYGGGNGHGVGMSQYGAKGLASKGATFTTILNTFYTNAKLVNVYDENSSTETKSLSLLISVAEKLYDSAVEGTKAGEYHKGSKAVFKAAIDKALGVLGDSNSDKAALDAAVVELKAAIDNFNAAKITEEQAAQFAREKAAIDAIAALPEVDKLTLEDEAAVAKARELVIAANNNANITNLDKLVAAENRIAELKKAAEEQAAREKAAIDAIAALPEVDKLTLEDEAAVAKARELVIAANNNANITNLNKLIAAETRIAELKKAAGDDEDSDNDMEKDKDKEGKLPKTGGMFDANAVAGLGLSLISIGTTIAYIKGRKGNK</sequence>
<dbReference type="InterPro" id="IPR052177">
    <property type="entry name" value="Divisome_Glycosyl_Hydrolase"/>
</dbReference>
<dbReference type="Pfam" id="PF02638">
    <property type="entry name" value="GHL10"/>
    <property type="match status" value="1"/>
</dbReference>
<dbReference type="EMBL" id="SOAZ01000017">
    <property type="protein sequence ID" value="TDT51870.1"/>
    <property type="molecule type" value="Genomic_DNA"/>
</dbReference>
<keyword evidence="3 7" id="KW-0732">Signal</keyword>
<organism evidence="9 10">
    <name type="scientific">Fonticella tunisiensis</name>
    <dbReference type="NCBI Taxonomy" id="1096341"/>
    <lineage>
        <taxon>Bacteria</taxon>
        <taxon>Bacillati</taxon>
        <taxon>Bacillota</taxon>
        <taxon>Clostridia</taxon>
        <taxon>Eubacteriales</taxon>
        <taxon>Clostridiaceae</taxon>
        <taxon>Fonticella</taxon>
    </lineage>
</organism>
<keyword evidence="2" id="KW-0964">Secreted</keyword>
<keyword evidence="6" id="KW-0472">Membrane</keyword>
<dbReference type="InterPro" id="IPR019931">
    <property type="entry name" value="LPXTG_anchor"/>
</dbReference>
<dbReference type="SUPFAM" id="SSF51445">
    <property type="entry name" value="(Trans)glycosidases"/>
    <property type="match status" value="1"/>
</dbReference>
<dbReference type="InterPro" id="IPR003790">
    <property type="entry name" value="GHL10"/>
</dbReference>
<evidence type="ECO:0000313" key="10">
    <source>
        <dbReference type="Proteomes" id="UP000295325"/>
    </source>
</evidence>
<dbReference type="NCBIfam" id="TIGR02669">
    <property type="entry name" value="SpoIID_LytB"/>
    <property type="match status" value="1"/>
</dbReference>
<dbReference type="GO" id="GO:0030435">
    <property type="term" value="P:sporulation resulting in formation of a cellular spore"/>
    <property type="evidence" value="ECO:0007669"/>
    <property type="project" value="InterPro"/>
</dbReference>
<evidence type="ECO:0000256" key="2">
    <source>
        <dbReference type="ARBA" id="ARBA00022525"/>
    </source>
</evidence>
<dbReference type="OrthoDB" id="9794671at2"/>
<name>A0A4V3ESH4_9CLOT</name>
<dbReference type="Gene3D" id="3.20.20.80">
    <property type="entry name" value="Glycosidases"/>
    <property type="match status" value="1"/>
</dbReference>
<feature type="region of interest" description="Disordered" evidence="5">
    <location>
        <begin position="1344"/>
        <end position="1369"/>
    </location>
</feature>
<evidence type="ECO:0000256" key="7">
    <source>
        <dbReference type="SAM" id="SignalP"/>
    </source>
</evidence>
<dbReference type="Gene3D" id="2.60.40.10">
    <property type="entry name" value="Immunoglobulins"/>
    <property type="match status" value="1"/>
</dbReference>
<proteinExistence type="predicted"/>
<keyword evidence="10" id="KW-1185">Reference proteome</keyword>